<comment type="similarity">
    <text evidence="1">Belongs to the RutC family.</text>
</comment>
<evidence type="ECO:0000313" key="3">
    <source>
        <dbReference type="Proteomes" id="UP000298759"/>
    </source>
</evidence>
<dbReference type="Pfam" id="PF01042">
    <property type="entry name" value="Ribonuc_L-PSP"/>
    <property type="match status" value="1"/>
</dbReference>
<name>A0A4D6XQR5_9GAMM</name>
<evidence type="ECO:0008006" key="4">
    <source>
        <dbReference type="Google" id="ProtNLM"/>
    </source>
</evidence>
<dbReference type="RefSeq" id="WP_158340121.1">
    <property type="nucleotide sequence ID" value="NZ_CP034894.1"/>
</dbReference>
<dbReference type="EMBL" id="CP034894">
    <property type="protein sequence ID" value="QCI17188.1"/>
    <property type="molecule type" value="Genomic_DNA"/>
</dbReference>
<dbReference type="Proteomes" id="UP000298759">
    <property type="component" value="Chromosome"/>
</dbReference>
<dbReference type="PANTHER" id="PTHR11803">
    <property type="entry name" value="2-IMINOBUTANOATE/2-IMINOPROPANOATE DEAMINASE RIDA"/>
    <property type="match status" value="1"/>
</dbReference>
<proteinExistence type="inferred from homology"/>
<dbReference type="AlphaFoldDB" id="A0A4D6XQR5"/>
<dbReference type="GO" id="GO:0005829">
    <property type="term" value="C:cytosol"/>
    <property type="evidence" value="ECO:0007669"/>
    <property type="project" value="TreeGrafter"/>
</dbReference>
<dbReference type="FunFam" id="3.30.1330.40:FF:000001">
    <property type="entry name" value="L-PSP family endoribonuclease"/>
    <property type="match status" value="1"/>
</dbReference>
<reference evidence="2 3" key="1">
    <citation type="submission" date="2018-12" db="EMBL/GenBank/DDBJ databases">
        <authorList>
            <person name="Chong R.A."/>
        </authorList>
    </citation>
    <scope>NUCLEOTIDE SEQUENCE [LARGE SCALE GENOMIC DNA]</scope>
    <source>
        <strain evidence="2 3">Ahe</strain>
    </source>
</reference>
<sequence>MNIINTNNAPQPIGPYSQAIQFDNFLITSGQIPIDIKSGNIPEGIDDQTYIVLRNIKYILKESKYTVNDITKITIFTIDLKKIEIINKIYKNFFLKNKSSLPARSCVEVVALPKNVQIEMEAIAYRK</sequence>
<dbReference type="CDD" id="cd00448">
    <property type="entry name" value="YjgF_YER057c_UK114_family"/>
    <property type="match status" value="1"/>
</dbReference>
<dbReference type="PANTHER" id="PTHR11803:SF58">
    <property type="entry name" value="PROTEIN HMF1-RELATED"/>
    <property type="match status" value="1"/>
</dbReference>
<gene>
    <name evidence="2" type="ORF">D9V62_01880</name>
</gene>
<evidence type="ECO:0000313" key="2">
    <source>
        <dbReference type="EMBL" id="QCI17188.1"/>
    </source>
</evidence>
<evidence type="ECO:0000256" key="1">
    <source>
        <dbReference type="ARBA" id="ARBA00010552"/>
    </source>
</evidence>
<dbReference type="InterPro" id="IPR006175">
    <property type="entry name" value="YjgF/YER057c/UK114"/>
</dbReference>
<dbReference type="SUPFAM" id="SSF55298">
    <property type="entry name" value="YjgF-like"/>
    <property type="match status" value="1"/>
</dbReference>
<dbReference type="NCBIfam" id="TIGR00004">
    <property type="entry name" value="Rid family detoxifying hydrolase"/>
    <property type="match status" value="1"/>
</dbReference>
<organism evidence="2 3">
    <name type="scientific">Buchnera aphidicola</name>
    <name type="common">Aphis helianthi</name>
    <dbReference type="NCBI Taxonomy" id="2315802"/>
    <lineage>
        <taxon>Bacteria</taxon>
        <taxon>Pseudomonadati</taxon>
        <taxon>Pseudomonadota</taxon>
        <taxon>Gammaproteobacteria</taxon>
        <taxon>Enterobacterales</taxon>
        <taxon>Erwiniaceae</taxon>
        <taxon>Buchnera</taxon>
    </lineage>
</organism>
<dbReference type="InterPro" id="IPR035959">
    <property type="entry name" value="RutC-like_sf"/>
</dbReference>
<dbReference type="Gene3D" id="3.30.1330.40">
    <property type="entry name" value="RutC-like"/>
    <property type="match status" value="1"/>
</dbReference>
<dbReference type="GO" id="GO:0019239">
    <property type="term" value="F:deaminase activity"/>
    <property type="evidence" value="ECO:0007669"/>
    <property type="project" value="TreeGrafter"/>
</dbReference>
<accession>A0A4D6XQR5</accession>
<dbReference type="InterPro" id="IPR006056">
    <property type="entry name" value="RidA"/>
</dbReference>
<reference evidence="2 3" key="2">
    <citation type="submission" date="2019-05" db="EMBL/GenBank/DDBJ databases">
        <title>Genome evolution of the obligate endosymbiont Buchnera aphidicola.</title>
        <authorList>
            <person name="Moran N.A."/>
        </authorList>
    </citation>
    <scope>NUCLEOTIDE SEQUENCE [LARGE SCALE GENOMIC DNA]</scope>
    <source>
        <strain evidence="2 3">Ahe</strain>
    </source>
</reference>
<protein>
    <recommendedName>
        <fullName evidence="4">2-iminobutanoate/2-iminopropanoate deaminase</fullName>
    </recommendedName>
</protein>
<dbReference type="OrthoDB" id="9803101at2"/>